<evidence type="ECO:0000256" key="1">
    <source>
        <dbReference type="ARBA" id="ARBA00022932"/>
    </source>
</evidence>
<dbReference type="InterPro" id="IPR008921">
    <property type="entry name" value="DNA_pol3_clamp-load_cplx_C"/>
</dbReference>
<dbReference type="InterPro" id="IPR012763">
    <property type="entry name" value="DNA_pol_III_sug/sutau_N"/>
</dbReference>
<dbReference type="InterPro" id="IPR027417">
    <property type="entry name" value="P-loop_NTPase"/>
</dbReference>
<dbReference type="CDD" id="cd00009">
    <property type="entry name" value="AAA"/>
    <property type="match status" value="1"/>
</dbReference>
<dbReference type="GO" id="GO:0003887">
    <property type="term" value="F:DNA-directed DNA polymerase activity"/>
    <property type="evidence" value="ECO:0007669"/>
    <property type="project" value="UniProtKB-KW"/>
</dbReference>
<dbReference type="GO" id="GO:0005524">
    <property type="term" value="F:ATP binding"/>
    <property type="evidence" value="ECO:0007669"/>
    <property type="project" value="UniProtKB-KW"/>
</dbReference>
<comment type="catalytic activity">
    <reaction evidence="2 3">
        <text>DNA(n) + a 2'-deoxyribonucleoside 5'-triphosphate = DNA(n+1) + diphosphate</text>
        <dbReference type="Rhea" id="RHEA:22508"/>
        <dbReference type="Rhea" id="RHEA-COMP:17339"/>
        <dbReference type="Rhea" id="RHEA-COMP:17340"/>
        <dbReference type="ChEBI" id="CHEBI:33019"/>
        <dbReference type="ChEBI" id="CHEBI:61560"/>
        <dbReference type="ChEBI" id="CHEBI:173112"/>
        <dbReference type="EC" id="2.7.7.7"/>
    </reaction>
</comment>
<dbReference type="NCBIfam" id="TIGR02397">
    <property type="entry name" value="dnaX_nterm"/>
    <property type="match status" value="1"/>
</dbReference>
<protein>
    <recommendedName>
        <fullName evidence="3">DNA polymerase III subunit gamma/tau</fullName>
        <ecNumber evidence="3">2.7.7.7</ecNumber>
    </recommendedName>
</protein>
<accession>A0A2H0R9G0</accession>
<dbReference type="SUPFAM" id="SSF52540">
    <property type="entry name" value="P-loop containing nucleoside triphosphate hydrolases"/>
    <property type="match status" value="1"/>
</dbReference>
<dbReference type="GO" id="GO:0006261">
    <property type="term" value="P:DNA-templated DNA replication"/>
    <property type="evidence" value="ECO:0007669"/>
    <property type="project" value="TreeGrafter"/>
</dbReference>
<dbReference type="Gene3D" id="1.10.8.60">
    <property type="match status" value="1"/>
</dbReference>
<feature type="region of interest" description="Disordered" evidence="4">
    <location>
        <begin position="574"/>
        <end position="593"/>
    </location>
</feature>
<dbReference type="Gene3D" id="3.40.50.300">
    <property type="entry name" value="P-loop containing nucleotide triphosphate hydrolases"/>
    <property type="match status" value="1"/>
</dbReference>
<comment type="function">
    <text evidence="3">DNA polymerase III is a complex, multichain enzyme responsible for most of the replicative synthesis in bacteria. This DNA polymerase also exhibits 3' to 5' exonuclease activity.</text>
</comment>
<keyword evidence="3" id="KW-0235">DNA replication</keyword>
<keyword evidence="3" id="KW-0547">Nucleotide-binding</keyword>
<dbReference type="InterPro" id="IPR050238">
    <property type="entry name" value="DNA_Rep/Repair_Clamp_Loader"/>
</dbReference>
<comment type="subunit">
    <text evidence="3">DNA polymerase III contains a core (composed of alpha, epsilon and theta chains) that associates with a tau subunit. This core dimerizes to form the POLIII' complex. PolIII' associates with the gamma complex (composed of gamma, delta, delta', psi and chi chains) and with the beta chain to form the complete DNA polymerase III complex.</text>
</comment>
<dbReference type="PANTHER" id="PTHR11669">
    <property type="entry name" value="REPLICATION FACTOR C / DNA POLYMERASE III GAMMA-TAU SUBUNIT"/>
    <property type="match status" value="1"/>
</dbReference>
<feature type="domain" description="AAA+ ATPase" evidence="5">
    <location>
        <begin position="33"/>
        <end position="176"/>
    </location>
</feature>
<dbReference type="PANTHER" id="PTHR11669:SF0">
    <property type="entry name" value="PROTEIN STICHEL-LIKE 2"/>
    <property type="match status" value="1"/>
</dbReference>
<comment type="similarity">
    <text evidence="3">Belongs to the DnaX/STICHEL family.</text>
</comment>
<organism evidence="6 7">
    <name type="scientific">candidate division WWE3 bacterium CG10_big_fil_rev_8_21_14_0_10_32_10</name>
    <dbReference type="NCBI Taxonomy" id="1975090"/>
    <lineage>
        <taxon>Bacteria</taxon>
        <taxon>Katanobacteria</taxon>
    </lineage>
</organism>
<keyword evidence="1 3" id="KW-0239">DNA-directed DNA polymerase</keyword>
<dbReference type="GO" id="GO:0003677">
    <property type="term" value="F:DNA binding"/>
    <property type="evidence" value="ECO:0007669"/>
    <property type="project" value="InterPro"/>
</dbReference>
<dbReference type="PRINTS" id="PR00300">
    <property type="entry name" value="CLPPROTEASEA"/>
</dbReference>
<keyword evidence="3" id="KW-0548">Nucleotidyltransferase</keyword>
<proteinExistence type="inferred from homology"/>
<name>A0A2H0R9G0_UNCKA</name>
<evidence type="ECO:0000256" key="3">
    <source>
        <dbReference type="RuleBase" id="RU364063"/>
    </source>
</evidence>
<feature type="compositionally biased region" description="Polar residues" evidence="4">
    <location>
        <begin position="372"/>
        <end position="394"/>
    </location>
</feature>
<dbReference type="EMBL" id="PCXU01000038">
    <property type="protein sequence ID" value="PIR43110.1"/>
    <property type="molecule type" value="Genomic_DNA"/>
</dbReference>
<dbReference type="EC" id="2.7.7.7" evidence="3"/>
<sequence length="593" mass="66268">MFYQKYRPSKFSEVFGNENVLNTLKNALHKGNLPHAFLFYGPRGTGKTTMARLLAKALACDNFSKNNDACCECSSCISIGEGRYPDLLEIDAASNNSVDNIRDINEKIGLAPTFGKLKFYIIDEVHMLSKGAFNALLKTLEEPPKNTYFVLATTEPEKVIETIKSRCQQLQFKRASVKDVSSKLKYIAKKEGYVILSNDDKNSKKGKGFLENDLNKIAQASKGGFRDAETLLEQVIIGGIEVDEVLNTVGLDYTVRFMEAVIGKDLRLCLELINDIYSKGKNLESWNKEILFYIRQLILVKNDLKDLVELDINLYPLAENQAAQISNTFILKALKAFNNSYDLLKQAYIQTLPLEGAVLEIIGEGISSSSLPNETINLNPGGDNSNTESQPPNTKNQISKKEKPKQKQKKSEKIQTSNLKSKVLNVINLSDNSEVFSQPQELNTKTFSWGDFLQNVENEKPTLAATLRTCKHIGFESNKILVEAQYQFHKERLEISGTRDILEAVLCNMLNSKVVFSCRLSKEANKNLTDKNISYVTVKADEITFTSGKKEDDFAIPQDDENFVASPVTLKKEAKNNSGTGDALSDFGGEFEV</sequence>
<evidence type="ECO:0000256" key="4">
    <source>
        <dbReference type="SAM" id="MobiDB-lite"/>
    </source>
</evidence>
<evidence type="ECO:0000313" key="7">
    <source>
        <dbReference type="Proteomes" id="UP000230214"/>
    </source>
</evidence>
<dbReference type="GO" id="GO:0009360">
    <property type="term" value="C:DNA polymerase III complex"/>
    <property type="evidence" value="ECO:0007669"/>
    <property type="project" value="InterPro"/>
</dbReference>
<evidence type="ECO:0000313" key="6">
    <source>
        <dbReference type="EMBL" id="PIR43110.1"/>
    </source>
</evidence>
<reference evidence="6 7" key="1">
    <citation type="submission" date="2017-09" db="EMBL/GenBank/DDBJ databases">
        <title>Depth-based differentiation of microbial function through sediment-hosted aquifers and enrichment of novel symbionts in the deep terrestrial subsurface.</title>
        <authorList>
            <person name="Probst A.J."/>
            <person name="Ladd B."/>
            <person name="Jarett J.K."/>
            <person name="Geller-Mcgrath D.E."/>
            <person name="Sieber C.M."/>
            <person name="Emerson J.B."/>
            <person name="Anantharaman K."/>
            <person name="Thomas B.C."/>
            <person name="Malmstrom R."/>
            <person name="Stieglmeier M."/>
            <person name="Klingl A."/>
            <person name="Woyke T."/>
            <person name="Ryan C.M."/>
            <person name="Banfield J.F."/>
        </authorList>
    </citation>
    <scope>NUCLEOTIDE SEQUENCE [LARGE SCALE GENOMIC DNA]</scope>
    <source>
        <strain evidence="6">CG10_big_fil_rev_8_21_14_0_10_32_10</strain>
    </source>
</reference>
<dbReference type="SUPFAM" id="SSF48019">
    <property type="entry name" value="post-AAA+ oligomerization domain-like"/>
    <property type="match status" value="1"/>
</dbReference>
<dbReference type="Pfam" id="PF13177">
    <property type="entry name" value="DNA_pol3_delta2"/>
    <property type="match status" value="1"/>
</dbReference>
<dbReference type="InterPro" id="IPR001270">
    <property type="entry name" value="ClpA/B"/>
</dbReference>
<keyword evidence="3" id="KW-0067">ATP-binding</keyword>
<evidence type="ECO:0000259" key="5">
    <source>
        <dbReference type="SMART" id="SM00382"/>
    </source>
</evidence>
<dbReference type="InterPro" id="IPR003593">
    <property type="entry name" value="AAA+_ATPase"/>
</dbReference>
<gene>
    <name evidence="3 6" type="primary">dnaX</name>
    <name evidence="6" type="ORF">COV24_04460</name>
</gene>
<feature type="region of interest" description="Disordered" evidence="4">
    <location>
        <begin position="372"/>
        <end position="416"/>
    </location>
</feature>
<evidence type="ECO:0000256" key="2">
    <source>
        <dbReference type="ARBA" id="ARBA00049244"/>
    </source>
</evidence>
<dbReference type="SMART" id="SM00382">
    <property type="entry name" value="AAA"/>
    <property type="match status" value="1"/>
</dbReference>
<dbReference type="Proteomes" id="UP000230214">
    <property type="component" value="Unassembled WGS sequence"/>
</dbReference>
<comment type="caution">
    <text evidence="6">The sequence shown here is derived from an EMBL/GenBank/DDBJ whole genome shotgun (WGS) entry which is preliminary data.</text>
</comment>
<keyword evidence="3" id="KW-0808">Transferase</keyword>
<dbReference type="AlphaFoldDB" id="A0A2H0R9G0"/>